<evidence type="ECO:0000259" key="3">
    <source>
        <dbReference type="Pfam" id="PF20152"/>
    </source>
</evidence>
<accession>A0AAD2H9A3</accession>
<feature type="transmembrane region" description="Helical" evidence="2">
    <location>
        <begin position="215"/>
        <end position="238"/>
    </location>
</feature>
<dbReference type="EMBL" id="CAVNYO010000168">
    <property type="protein sequence ID" value="CAK5270633.1"/>
    <property type="molecule type" value="Genomic_DNA"/>
</dbReference>
<comment type="caution">
    <text evidence="4">The sequence shown here is derived from an EMBL/GenBank/DDBJ whole genome shotgun (WGS) entry which is preliminary data.</text>
</comment>
<feature type="transmembrane region" description="Helical" evidence="2">
    <location>
        <begin position="182"/>
        <end position="203"/>
    </location>
</feature>
<keyword evidence="2" id="KW-1133">Transmembrane helix</keyword>
<evidence type="ECO:0000313" key="4">
    <source>
        <dbReference type="EMBL" id="CAK5270633.1"/>
    </source>
</evidence>
<feature type="transmembrane region" description="Helical" evidence="2">
    <location>
        <begin position="106"/>
        <end position="126"/>
    </location>
</feature>
<keyword evidence="2" id="KW-0812">Transmembrane</keyword>
<dbReference type="AlphaFoldDB" id="A0AAD2H9A3"/>
<gene>
    <name evidence="4" type="ORF">MYCIT1_LOCUS15213</name>
</gene>
<proteinExistence type="predicted"/>
<keyword evidence="5" id="KW-1185">Reference proteome</keyword>
<name>A0AAD2H9A3_9AGAR</name>
<dbReference type="Pfam" id="PF20152">
    <property type="entry name" value="DUF6534"/>
    <property type="match status" value="1"/>
</dbReference>
<feature type="region of interest" description="Disordered" evidence="1">
    <location>
        <begin position="299"/>
        <end position="320"/>
    </location>
</feature>
<organism evidence="4 5">
    <name type="scientific">Mycena citricolor</name>
    <dbReference type="NCBI Taxonomy" id="2018698"/>
    <lineage>
        <taxon>Eukaryota</taxon>
        <taxon>Fungi</taxon>
        <taxon>Dikarya</taxon>
        <taxon>Basidiomycota</taxon>
        <taxon>Agaricomycotina</taxon>
        <taxon>Agaricomycetes</taxon>
        <taxon>Agaricomycetidae</taxon>
        <taxon>Agaricales</taxon>
        <taxon>Marasmiineae</taxon>
        <taxon>Mycenaceae</taxon>
        <taxon>Mycena</taxon>
    </lineage>
</organism>
<protein>
    <recommendedName>
        <fullName evidence="3">DUF6534 domain-containing protein</fullName>
    </recommendedName>
</protein>
<feature type="transmembrane region" description="Helical" evidence="2">
    <location>
        <begin position="69"/>
        <end position="94"/>
    </location>
</feature>
<sequence>MARTNLYNTLGAYEIGLALSTLLFGVESLQTFYYYRRYAKDPLVLKILVSPVSAAAAAPLRLTARTQVAVIWIFGLTQSICAWHALFLMSVTFFGEASHITTSPPTSLTLNALVSTVLFVLVQGFFCLRIRTVSGSRALAAGCFALALLPLALYAYVAALLFRSGFAATADPRGPGHVVMTVAAAVLPLANILVSAVLCWGLWRMRGQRAFQRTNSIIDTIILWTVETTAITSVVAVLELIMDITAGKTRLSFEHSGFYILIHSAAVLWIIFFFLHGKLQSNTVLASLNSRGSHATDRWAISTSGNGGASSTGRRRGTEPVMLPMTHSVAAKSDLEAFELEHAPTRDSHSEDVKISPSS</sequence>
<evidence type="ECO:0000256" key="2">
    <source>
        <dbReference type="SAM" id="Phobius"/>
    </source>
</evidence>
<feature type="domain" description="DUF6534" evidence="3">
    <location>
        <begin position="189"/>
        <end position="292"/>
    </location>
</feature>
<dbReference type="InterPro" id="IPR045339">
    <property type="entry name" value="DUF6534"/>
</dbReference>
<dbReference type="PANTHER" id="PTHR40465:SF1">
    <property type="entry name" value="DUF6534 DOMAIN-CONTAINING PROTEIN"/>
    <property type="match status" value="1"/>
</dbReference>
<feature type="transmembrane region" description="Helical" evidence="2">
    <location>
        <begin position="12"/>
        <end position="31"/>
    </location>
</feature>
<dbReference type="Proteomes" id="UP001295794">
    <property type="component" value="Unassembled WGS sequence"/>
</dbReference>
<feature type="transmembrane region" description="Helical" evidence="2">
    <location>
        <begin position="138"/>
        <end position="162"/>
    </location>
</feature>
<evidence type="ECO:0000313" key="5">
    <source>
        <dbReference type="Proteomes" id="UP001295794"/>
    </source>
</evidence>
<feature type="transmembrane region" description="Helical" evidence="2">
    <location>
        <begin position="258"/>
        <end position="275"/>
    </location>
</feature>
<reference evidence="4" key="1">
    <citation type="submission" date="2023-11" db="EMBL/GenBank/DDBJ databases">
        <authorList>
            <person name="De Vega J J."/>
            <person name="De Vega J J."/>
        </authorList>
    </citation>
    <scope>NUCLEOTIDE SEQUENCE</scope>
</reference>
<keyword evidence="2" id="KW-0472">Membrane</keyword>
<dbReference type="PANTHER" id="PTHR40465">
    <property type="entry name" value="CHROMOSOME 1, WHOLE GENOME SHOTGUN SEQUENCE"/>
    <property type="match status" value="1"/>
</dbReference>
<evidence type="ECO:0000256" key="1">
    <source>
        <dbReference type="SAM" id="MobiDB-lite"/>
    </source>
</evidence>